<keyword evidence="1" id="KW-0229">DNA integration</keyword>
<name>A0A1H6FWB8_9EURY</name>
<reference evidence="8" key="1">
    <citation type="submission" date="2016-10" db="EMBL/GenBank/DDBJ databases">
        <authorList>
            <person name="Varghese N."/>
            <person name="Submissions S."/>
        </authorList>
    </citation>
    <scope>NUCLEOTIDE SEQUENCE [LARGE SCALE GENOMIC DNA]</scope>
    <source>
        <strain evidence="8">CGMCC 1.8981</strain>
    </source>
</reference>
<dbReference type="EMBL" id="FNWL01000002">
    <property type="protein sequence ID" value="SEH15091.1"/>
    <property type="molecule type" value="Genomic_DNA"/>
</dbReference>
<evidence type="ECO:0000256" key="3">
    <source>
        <dbReference type="ARBA" id="ARBA00023172"/>
    </source>
</evidence>
<dbReference type="PANTHER" id="PTHR30349">
    <property type="entry name" value="PHAGE INTEGRASE-RELATED"/>
    <property type="match status" value="1"/>
</dbReference>
<dbReference type="GO" id="GO:0006310">
    <property type="term" value="P:DNA recombination"/>
    <property type="evidence" value="ECO:0007669"/>
    <property type="project" value="UniProtKB-KW"/>
</dbReference>
<feature type="domain" description="Core-binding (CB)" evidence="6">
    <location>
        <begin position="85"/>
        <end position="169"/>
    </location>
</feature>
<dbReference type="InterPro" id="IPR011010">
    <property type="entry name" value="DNA_brk_join_enz"/>
</dbReference>
<dbReference type="Proteomes" id="UP000199112">
    <property type="component" value="Unassembled WGS sequence"/>
</dbReference>
<dbReference type="PANTHER" id="PTHR30349:SF41">
    <property type="entry name" value="INTEGRASE_RECOMBINASE PROTEIN MJ0367-RELATED"/>
    <property type="match status" value="1"/>
</dbReference>
<feature type="domain" description="Tyr recombinase" evidence="5">
    <location>
        <begin position="191"/>
        <end position="396"/>
    </location>
</feature>
<keyword evidence="8" id="KW-1185">Reference proteome</keyword>
<dbReference type="AlphaFoldDB" id="A0A1H6FWB8"/>
<dbReference type="SUPFAM" id="SSF56349">
    <property type="entry name" value="DNA breaking-rejoining enzymes"/>
    <property type="match status" value="1"/>
</dbReference>
<dbReference type="Gene3D" id="1.10.443.10">
    <property type="entry name" value="Intergrase catalytic core"/>
    <property type="match status" value="1"/>
</dbReference>
<dbReference type="InterPro" id="IPR044068">
    <property type="entry name" value="CB"/>
</dbReference>
<evidence type="ECO:0000259" key="5">
    <source>
        <dbReference type="PROSITE" id="PS51898"/>
    </source>
</evidence>
<evidence type="ECO:0000313" key="7">
    <source>
        <dbReference type="EMBL" id="SEH15091.1"/>
    </source>
</evidence>
<dbReference type="RefSeq" id="WP_090506814.1">
    <property type="nucleotide sequence ID" value="NZ_FNWL01000002.1"/>
</dbReference>
<dbReference type="PROSITE" id="PS51900">
    <property type="entry name" value="CB"/>
    <property type="match status" value="1"/>
</dbReference>
<dbReference type="GO" id="GO:0003677">
    <property type="term" value="F:DNA binding"/>
    <property type="evidence" value="ECO:0007669"/>
    <property type="project" value="UniProtKB-UniRule"/>
</dbReference>
<keyword evidence="3" id="KW-0233">DNA recombination</keyword>
<dbReference type="InterPro" id="IPR010998">
    <property type="entry name" value="Integrase_recombinase_N"/>
</dbReference>
<dbReference type="CDD" id="cd00397">
    <property type="entry name" value="DNA_BRE_C"/>
    <property type="match status" value="1"/>
</dbReference>
<dbReference type="InterPro" id="IPR050090">
    <property type="entry name" value="Tyrosine_recombinase_XerCD"/>
</dbReference>
<dbReference type="OrthoDB" id="198497at2157"/>
<dbReference type="Gene3D" id="1.10.150.130">
    <property type="match status" value="1"/>
</dbReference>
<sequence>MGWGRFELSIGLHARRFASARVIHWSSSRFARRTADFHAFRPRVLPARFAARAGLPTTGEGNLEIVAEITGDSLALPGTEQQRMPAIDNAIEAYFTERETELSDSSLQNHHYQLKMFRKWAWGAGDVNSVEELEPLDLSRFRRYRSKSINTNTMYNQLCVVRLFLRFCFRMGWVDESLPESIVLPTRDGAARDSKIDPDRVAGLLDDLERYQYASTGHVILSLLWSCSLRIGGLRALDVKDVDLDNRWADLVYRPESETPLKNKRGSEREINLHGWVCDLLRAWINDRRPSVTDEFGREPLLGTKRGRMSRSAIRVRVYKLTACGDLGHGCACGSTYPSECDDSVAPHDIRRSSISAWLDEGHDPNLLSGRVDTSTRTMEKHYDVRSEREKRELRRDAFDL</sequence>
<gene>
    <name evidence="7" type="ORF">SAMN04487967_1916</name>
</gene>
<evidence type="ECO:0000313" key="8">
    <source>
        <dbReference type="Proteomes" id="UP000199112"/>
    </source>
</evidence>
<organism evidence="7 8">
    <name type="scientific">Natronorubrum sediminis</name>
    <dbReference type="NCBI Taxonomy" id="640943"/>
    <lineage>
        <taxon>Archaea</taxon>
        <taxon>Methanobacteriati</taxon>
        <taxon>Methanobacteriota</taxon>
        <taxon>Stenosarchaea group</taxon>
        <taxon>Halobacteria</taxon>
        <taxon>Halobacteriales</taxon>
        <taxon>Natrialbaceae</taxon>
        <taxon>Natronorubrum</taxon>
    </lineage>
</organism>
<dbReference type="InterPro" id="IPR013762">
    <property type="entry name" value="Integrase-like_cat_sf"/>
</dbReference>
<dbReference type="GO" id="GO:0015074">
    <property type="term" value="P:DNA integration"/>
    <property type="evidence" value="ECO:0007669"/>
    <property type="project" value="UniProtKB-KW"/>
</dbReference>
<dbReference type="InterPro" id="IPR002104">
    <property type="entry name" value="Integrase_catalytic"/>
</dbReference>
<accession>A0A1H6FWB8</accession>
<proteinExistence type="predicted"/>
<evidence type="ECO:0000256" key="4">
    <source>
        <dbReference type="PROSITE-ProRule" id="PRU01248"/>
    </source>
</evidence>
<dbReference type="Pfam" id="PF00589">
    <property type="entry name" value="Phage_integrase"/>
    <property type="match status" value="1"/>
</dbReference>
<dbReference type="PROSITE" id="PS51898">
    <property type="entry name" value="TYR_RECOMBINASE"/>
    <property type="match status" value="1"/>
</dbReference>
<keyword evidence="2 4" id="KW-0238">DNA-binding</keyword>
<evidence type="ECO:0000256" key="2">
    <source>
        <dbReference type="ARBA" id="ARBA00023125"/>
    </source>
</evidence>
<evidence type="ECO:0000259" key="6">
    <source>
        <dbReference type="PROSITE" id="PS51900"/>
    </source>
</evidence>
<evidence type="ECO:0000256" key="1">
    <source>
        <dbReference type="ARBA" id="ARBA00022908"/>
    </source>
</evidence>
<protein>
    <submittedName>
        <fullName evidence="7">Site-specific recombinase XerD</fullName>
    </submittedName>
</protein>